<organism evidence="2 3">
    <name type="scientific">Pelomonas cellulosilytica</name>
    <dbReference type="NCBI Taxonomy" id="2906762"/>
    <lineage>
        <taxon>Bacteria</taxon>
        <taxon>Pseudomonadati</taxon>
        <taxon>Pseudomonadota</taxon>
        <taxon>Betaproteobacteria</taxon>
        <taxon>Burkholderiales</taxon>
        <taxon>Sphaerotilaceae</taxon>
        <taxon>Roseateles</taxon>
    </lineage>
</organism>
<dbReference type="CDD" id="cd04301">
    <property type="entry name" value="NAT_SF"/>
    <property type="match status" value="1"/>
</dbReference>
<evidence type="ECO:0000259" key="1">
    <source>
        <dbReference type="PROSITE" id="PS51186"/>
    </source>
</evidence>
<comment type="caution">
    <text evidence="2">The sequence shown here is derived from an EMBL/GenBank/DDBJ whole genome shotgun (WGS) entry which is preliminary data.</text>
</comment>
<gene>
    <name evidence="2" type="ORF">LXT13_08085</name>
</gene>
<sequence length="111" mass="12015">MAFVVMEAQPDGVQRTLGVVRAMADPDNVEAEFAIILATELQGQGLGQRLLDKMVAYLRGHGTQRVVAMVLRENTGMRELATQGGFTLDQAGSDHETLRYVLDLTTKAAPA</sequence>
<dbReference type="Pfam" id="PF00583">
    <property type="entry name" value="Acetyltransf_1"/>
    <property type="match status" value="1"/>
</dbReference>
<accession>A0ABS8XNR1</accession>
<dbReference type="PROSITE" id="PS51186">
    <property type="entry name" value="GNAT"/>
    <property type="match status" value="1"/>
</dbReference>
<reference evidence="2 3" key="1">
    <citation type="submission" date="2021-12" db="EMBL/GenBank/DDBJ databases">
        <title>Genome seq of P8.</title>
        <authorList>
            <person name="Seo T."/>
        </authorList>
    </citation>
    <scope>NUCLEOTIDE SEQUENCE [LARGE SCALE GENOMIC DNA]</scope>
    <source>
        <strain evidence="2 3">P8</strain>
    </source>
</reference>
<protein>
    <submittedName>
        <fullName evidence="2">GNAT family N-acetyltransferase</fullName>
    </submittedName>
</protein>
<dbReference type="InterPro" id="IPR000182">
    <property type="entry name" value="GNAT_dom"/>
</dbReference>
<dbReference type="Gene3D" id="3.40.630.30">
    <property type="match status" value="1"/>
</dbReference>
<evidence type="ECO:0000313" key="2">
    <source>
        <dbReference type="EMBL" id="MCE4554404.1"/>
    </source>
</evidence>
<dbReference type="SUPFAM" id="SSF55729">
    <property type="entry name" value="Acyl-CoA N-acyltransferases (Nat)"/>
    <property type="match status" value="1"/>
</dbReference>
<name>A0ABS8XNR1_9BURK</name>
<dbReference type="InterPro" id="IPR016181">
    <property type="entry name" value="Acyl_CoA_acyltransferase"/>
</dbReference>
<feature type="domain" description="N-acetyltransferase" evidence="1">
    <location>
        <begin position="1"/>
        <end position="105"/>
    </location>
</feature>
<evidence type="ECO:0000313" key="3">
    <source>
        <dbReference type="Proteomes" id="UP001200741"/>
    </source>
</evidence>
<keyword evidence="3" id="KW-1185">Reference proteome</keyword>
<dbReference type="Proteomes" id="UP001200741">
    <property type="component" value="Unassembled WGS sequence"/>
</dbReference>
<proteinExistence type="predicted"/>
<dbReference type="EMBL" id="JAJTWU010000003">
    <property type="protein sequence ID" value="MCE4554404.1"/>
    <property type="molecule type" value="Genomic_DNA"/>
</dbReference>